<evidence type="ECO:0000313" key="1">
    <source>
        <dbReference type="Proteomes" id="UP000887576"/>
    </source>
</evidence>
<dbReference type="Proteomes" id="UP000887576">
    <property type="component" value="Unplaced"/>
</dbReference>
<sequence>MVNNGKKKKVKDNKKDEPKQETFDETLIKKALSLEKPKDNTTESKLFEYSQLCLKYIHNATIFSRGKKDSISKNEIKPFGDDDPIF</sequence>
<reference evidence="2" key="1">
    <citation type="submission" date="2022-11" db="UniProtKB">
        <authorList>
            <consortium name="WormBaseParasite"/>
        </authorList>
    </citation>
    <scope>IDENTIFICATION</scope>
</reference>
<dbReference type="WBParaSite" id="JU765_v2.g14653.t1">
    <property type="protein sequence ID" value="JU765_v2.g14653.t1"/>
    <property type="gene ID" value="JU765_v2.g14653"/>
</dbReference>
<accession>A0AC34QB96</accession>
<proteinExistence type="predicted"/>
<name>A0AC34QB96_9BILA</name>
<evidence type="ECO:0000313" key="2">
    <source>
        <dbReference type="WBParaSite" id="JU765_v2.g14653.t1"/>
    </source>
</evidence>
<protein>
    <submittedName>
        <fullName evidence="2">Uncharacterized protein</fullName>
    </submittedName>
</protein>
<organism evidence="1 2">
    <name type="scientific">Panagrolaimus sp. JU765</name>
    <dbReference type="NCBI Taxonomy" id="591449"/>
    <lineage>
        <taxon>Eukaryota</taxon>
        <taxon>Metazoa</taxon>
        <taxon>Ecdysozoa</taxon>
        <taxon>Nematoda</taxon>
        <taxon>Chromadorea</taxon>
        <taxon>Rhabditida</taxon>
        <taxon>Tylenchina</taxon>
        <taxon>Panagrolaimomorpha</taxon>
        <taxon>Panagrolaimoidea</taxon>
        <taxon>Panagrolaimidae</taxon>
        <taxon>Panagrolaimus</taxon>
    </lineage>
</organism>